<reference evidence="1" key="1">
    <citation type="submission" date="2018-05" db="EMBL/GenBank/DDBJ databases">
        <authorList>
            <person name="Lanie J.A."/>
            <person name="Ng W.-L."/>
            <person name="Kazmierczak K.M."/>
            <person name="Andrzejewski T.M."/>
            <person name="Davidsen T.M."/>
            <person name="Wayne K.J."/>
            <person name="Tettelin H."/>
            <person name="Glass J.I."/>
            <person name="Rusch D."/>
            <person name="Podicherti R."/>
            <person name="Tsui H.-C.T."/>
            <person name="Winkler M.E."/>
        </authorList>
    </citation>
    <scope>NUCLEOTIDE SEQUENCE</scope>
</reference>
<dbReference type="EMBL" id="UINC01123470">
    <property type="protein sequence ID" value="SVC99964.1"/>
    <property type="molecule type" value="Genomic_DNA"/>
</dbReference>
<evidence type="ECO:0008006" key="2">
    <source>
        <dbReference type="Google" id="ProtNLM"/>
    </source>
</evidence>
<gene>
    <name evidence="1" type="ORF">METZ01_LOCUS352818</name>
</gene>
<accession>A0A382RQJ2</accession>
<feature type="non-terminal residue" evidence="1">
    <location>
        <position position="83"/>
    </location>
</feature>
<name>A0A382RQJ2_9ZZZZ</name>
<proteinExistence type="predicted"/>
<evidence type="ECO:0000313" key="1">
    <source>
        <dbReference type="EMBL" id="SVC99964.1"/>
    </source>
</evidence>
<sequence length="83" mass="9074">MMKIKTIGTPVRSVNWVRLFPTQDADGSDCLVAPMGQQADNLFVLKINPHTGGLKQFKAEVEESHYPTAATLSRDGRIYIGAA</sequence>
<dbReference type="AlphaFoldDB" id="A0A382RQJ2"/>
<protein>
    <recommendedName>
        <fullName evidence="2">SMP-30/Gluconolactonase/LRE-like region domain-containing protein</fullName>
    </recommendedName>
</protein>
<organism evidence="1">
    <name type="scientific">marine metagenome</name>
    <dbReference type="NCBI Taxonomy" id="408172"/>
    <lineage>
        <taxon>unclassified sequences</taxon>
        <taxon>metagenomes</taxon>
        <taxon>ecological metagenomes</taxon>
    </lineage>
</organism>